<dbReference type="EMBL" id="CP034437">
    <property type="protein sequence ID" value="AZN41758.1"/>
    <property type="molecule type" value="Genomic_DNA"/>
</dbReference>
<dbReference type="OrthoDB" id="9771666at2"/>
<evidence type="ECO:0000313" key="3">
    <source>
        <dbReference type="Proteomes" id="UP000272528"/>
    </source>
</evidence>
<dbReference type="GO" id="GO:0016787">
    <property type="term" value="F:hydrolase activity"/>
    <property type="evidence" value="ECO:0007669"/>
    <property type="project" value="UniProtKB-KW"/>
</dbReference>
<sequence length="271" mass="30016">MGLFTEWVRFGHGECYSGYFAKPDRDDKELPSVIVLQEIWGVDEHIQDITRRFAQAGYAAFAPALFGENGGYKPGLDPDSVLLLRRFMDGLPHGHWQDPAKRGEALAAYPEKERVSIETTMKHMFDPAVRESYIDTALAASDWLRNERPETKGNRIGAVGFCMGGMLSALLASRDHSLNASIIFYGSPLQKEQLSSIACPVQGHYGELDPGITSKVPEFEAAMEELGKSIEVHVYAGAPHAFFNDGRPTYRADAAREAFARTLAFFSEHIG</sequence>
<dbReference type="KEGG" id="palb:EJC50_20335"/>
<name>A0A3S9A7L4_9BACL</name>
<feature type="domain" description="Dienelactone hydrolase" evidence="1">
    <location>
        <begin position="18"/>
        <end position="269"/>
    </location>
</feature>
<proteinExistence type="predicted"/>
<keyword evidence="2" id="KW-0378">Hydrolase</keyword>
<dbReference type="InterPro" id="IPR051049">
    <property type="entry name" value="Dienelactone_hydrolase-like"/>
</dbReference>
<dbReference type="AlphaFoldDB" id="A0A3S9A7L4"/>
<dbReference type="SUPFAM" id="SSF53474">
    <property type="entry name" value="alpha/beta-Hydrolases"/>
    <property type="match status" value="1"/>
</dbReference>
<dbReference type="Proteomes" id="UP000272528">
    <property type="component" value="Chromosome"/>
</dbReference>
<dbReference type="InterPro" id="IPR002925">
    <property type="entry name" value="Dienelactn_hydro"/>
</dbReference>
<evidence type="ECO:0000259" key="1">
    <source>
        <dbReference type="Pfam" id="PF01738"/>
    </source>
</evidence>
<evidence type="ECO:0000313" key="2">
    <source>
        <dbReference type="EMBL" id="AZN41758.1"/>
    </source>
</evidence>
<dbReference type="PANTHER" id="PTHR46623">
    <property type="entry name" value="CARBOXYMETHYLENEBUTENOLIDASE-RELATED"/>
    <property type="match status" value="1"/>
</dbReference>
<keyword evidence="3" id="KW-1185">Reference proteome</keyword>
<dbReference type="Pfam" id="PF01738">
    <property type="entry name" value="DLH"/>
    <property type="match status" value="1"/>
</dbReference>
<dbReference type="InterPro" id="IPR029058">
    <property type="entry name" value="AB_hydrolase_fold"/>
</dbReference>
<reference evidence="3" key="1">
    <citation type="submission" date="2018-12" db="EMBL/GenBank/DDBJ databases">
        <title>Genome sequence of Peanibacillus sp.</title>
        <authorList>
            <person name="Subramani G."/>
            <person name="Srinivasan S."/>
            <person name="Kim M.K."/>
        </authorList>
    </citation>
    <scope>NUCLEOTIDE SEQUENCE [LARGE SCALE GENOMIC DNA]</scope>
    <source>
        <strain evidence="3">18JY67-1</strain>
    </source>
</reference>
<dbReference type="Gene3D" id="3.40.50.1820">
    <property type="entry name" value="alpha/beta hydrolase"/>
    <property type="match status" value="1"/>
</dbReference>
<accession>A0A3S9A7L4</accession>
<dbReference type="PANTHER" id="PTHR46623:SF6">
    <property type="entry name" value="ALPHA_BETA-HYDROLASES SUPERFAMILY PROTEIN"/>
    <property type="match status" value="1"/>
</dbReference>
<dbReference type="RefSeq" id="WP_126017464.1">
    <property type="nucleotide sequence ID" value="NZ_CP034437.1"/>
</dbReference>
<organism evidence="2 3">
    <name type="scientific">Paenibacillus albus</name>
    <dbReference type="NCBI Taxonomy" id="2495582"/>
    <lineage>
        <taxon>Bacteria</taxon>
        <taxon>Bacillati</taxon>
        <taxon>Bacillota</taxon>
        <taxon>Bacilli</taxon>
        <taxon>Bacillales</taxon>
        <taxon>Paenibacillaceae</taxon>
        <taxon>Paenibacillus</taxon>
    </lineage>
</organism>
<protein>
    <submittedName>
        <fullName evidence="2">Dienelactone hydrolase family protein</fullName>
    </submittedName>
</protein>
<gene>
    <name evidence="2" type="ORF">EJC50_20335</name>
</gene>